<organism evidence="1">
    <name type="scientific">mine drainage metagenome</name>
    <dbReference type="NCBI Taxonomy" id="410659"/>
    <lineage>
        <taxon>unclassified sequences</taxon>
        <taxon>metagenomes</taxon>
        <taxon>ecological metagenomes</taxon>
    </lineage>
</organism>
<protein>
    <submittedName>
        <fullName evidence="1">Uncharacterized protein</fullName>
    </submittedName>
</protein>
<comment type="caution">
    <text evidence="1">The sequence shown here is derived from an EMBL/GenBank/DDBJ whole genome shotgun (WGS) entry which is preliminary data.</text>
</comment>
<gene>
    <name evidence="1" type="ORF">B1B_02970</name>
</gene>
<sequence length="203" mass="22423">EVRGRMLRDRVFQDPTKLLARLRRRGFLEEIPEGRGDRIYVVRAPGELRRALGTDAAPAERAAVIPDEAAEIQAMDSEFFHALRDLLGHRLDATLEFGREFSIDLLTHYFQELFGEELYADSLLALLQQYALTDAPLVAPTGRVTGTTGFHLALFGPPGTGKTFSIDDLIRGNPRTGVPSHGLPGRNRYCGGITPVQFLHVGA</sequence>
<reference evidence="1" key="2">
    <citation type="journal article" date="2014" name="ISME J.">
        <title>Microbial stratification in low pH oxic and suboxic macroscopic growths along an acid mine drainage.</title>
        <authorList>
            <person name="Mendez-Garcia C."/>
            <person name="Mesa V."/>
            <person name="Sprenger R.R."/>
            <person name="Richter M."/>
            <person name="Diez M.S."/>
            <person name="Solano J."/>
            <person name="Bargiela R."/>
            <person name="Golyshina O.V."/>
            <person name="Manteca A."/>
            <person name="Ramos J.L."/>
            <person name="Gallego J.R."/>
            <person name="Llorente I."/>
            <person name="Martins Dos Santos V.A."/>
            <person name="Jensen O.N."/>
            <person name="Pelaez A.I."/>
            <person name="Sanchez J."/>
            <person name="Ferrer M."/>
        </authorList>
    </citation>
    <scope>NUCLEOTIDE SEQUENCE</scope>
</reference>
<feature type="non-terminal residue" evidence="1">
    <location>
        <position position="203"/>
    </location>
</feature>
<feature type="non-terminal residue" evidence="1">
    <location>
        <position position="1"/>
    </location>
</feature>
<dbReference type="AlphaFoldDB" id="T1BLP8"/>
<accession>T1BLP8</accession>
<proteinExistence type="predicted"/>
<evidence type="ECO:0000313" key="1">
    <source>
        <dbReference type="EMBL" id="EQD73911.1"/>
    </source>
</evidence>
<dbReference type="EMBL" id="AUZY01001791">
    <property type="protein sequence ID" value="EQD73911.1"/>
    <property type="molecule type" value="Genomic_DNA"/>
</dbReference>
<reference evidence="1" key="1">
    <citation type="submission" date="2013-08" db="EMBL/GenBank/DDBJ databases">
        <authorList>
            <person name="Mendez C."/>
            <person name="Richter M."/>
            <person name="Ferrer M."/>
            <person name="Sanchez J."/>
        </authorList>
    </citation>
    <scope>NUCLEOTIDE SEQUENCE</scope>
</reference>
<name>T1BLP8_9ZZZZ</name>